<accession>A0ABW3CFY9</accession>
<proteinExistence type="predicted"/>
<keyword evidence="1" id="KW-1133">Transmembrane helix</keyword>
<evidence type="ECO:0000313" key="2">
    <source>
        <dbReference type="EMBL" id="MFD0853450.1"/>
    </source>
</evidence>
<keyword evidence="3" id="KW-1185">Reference proteome</keyword>
<protein>
    <submittedName>
        <fullName evidence="2">MFS transporter</fullName>
    </submittedName>
</protein>
<sequence>GAYTGVWTATDATGTAIGPYVYAAVLALGGFVSTTAGQTVTQSASAQTALLIGFTAVPAALMLAAAAFQTRYTLDRKSH</sequence>
<evidence type="ECO:0000313" key="3">
    <source>
        <dbReference type="Proteomes" id="UP001597083"/>
    </source>
</evidence>
<dbReference type="Pfam" id="PF13347">
    <property type="entry name" value="MFS_2"/>
    <property type="match status" value="1"/>
</dbReference>
<organism evidence="2 3">
    <name type="scientific">Actinomadura adrarensis</name>
    <dbReference type="NCBI Taxonomy" id="1819600"/>
    <lineage>
        <taxon>Bacteria</taxon>
        <taxon>Bacillati</taxon>
        <taxon>Actinomycetota</taxon>
        <taxon>Actinomycetes</taxon>
        <taxon>Streptosporangiales</taxon>
        <taxon>Thermomonosporaceae</taxon>
        <taxon>Actinomadura</taxon>
    </lineage>
</organism>
<evidence type="ECO:0000256" key="1">
    <source>
        <dbReference type="SAM" id="Phobius"/>
    </source>
</evidence>
<gene>
    <name evidence="2" type="ORF">ACFQ07_14525</name>
</gene>
<comment type="caution">
    <text evidence="2">The sequence shown here is derived from an EMBL/GenBank/DDBJ whole genome shotgun (WGS) entry which is preliminary data.</text>
</comment>
<keyword evidence="1" id="KW-0812">Transmembrane</keyword>
<feature type="non-terminal residue" evidence="2">
    <location>
        <position position="1"/>
    </location>
</feature>
<feature type="transmembrane region" description="Helical" evidence="1">
    <location>
        <begin position="20"/>
        <end position="37"/>
    </location>
</feature>
<keyword evidence="1" id="KW-0472">Membrane</keyword>
<feature type="transmembrane region" description="Helical" evidence="1">
    <location>
        <begin position="49"/>
        <end position="68"/>
    </location>
</feature>
<dbReference type="EMBL" id="JBHTIR010002176">
    <property type="protein sequence ID" value="MFD0853450.1"/>
    <property type="molecule type" value="Genomic_DNA"/>
</dbReference>
<dbReference type="Proteomes" id="UP001597083">
    <property type="component" value="Unassembled WGS sequence"/>
</dbReference>
<reference evidence="3" key="1">
    <citation type="journal article" date="2019" name="Int. J. Syst. Evol. Microbiol.">
        <title>The Global Catalogue of Microorganisms (GCM) 10K type strain sequencing project: providing services to taxonomists for standard genome sequencing and annotation.</title>
        <authorList>
            <consortium name="The Broad Institute Genomics Platform"/>
            <consortium name="The Broad Institute Genome Sequencing Center for Infectious Disease"/>
            <person name="Wu L."/>
            <person name="Ma J."/>
        </authorList>
    </citation>
    <scope>NUCLEOTIDE SEQUENCE [LARGE SCALE GENOMIC DNA]</scope>
    <source>
        <strain evidence="3">JCM 31696</strain>
    </source>
</reference>
<name>A0ABW3CFY9_9ACTN</name>